<proteinExistence type="predicted"/>
<organism evidence="3 4">
    <name type="scientific">Agrobacterium vitis</name>
    <name type="common">Rhizobium vitis</name>
    <dbReference type="NCBI Taxonomy" id="373"/>
    <lineage>
        <taxon>Bacteria</taxon>
        <taxon>Pseudomonadati</taxon>
        <taxon>Pseudomonadota</taxon>
        <taxon>Alphaproteobacteria</taxon>
        <taxon>Hyphomicrobiales</taxon>
        <taxon>Rhizobiaceae</taxon>
        <taxon>Rhizobium/Agrobacterium group</taxon>
        <taxon>Agrobacterium</taxon>
    </lineage>
</organism>
<dbReference type="InterPro" id="IPR036188">
    <property type="entry name" value="FAD/NAD-bd_sf"/>
</dbReference>
<dbReference type="EMBL" id="WPHM01000009">
    <property type="protein sequence ID" value="MUZ59176.1"/>
    <property type="molecule type" value="Genomic_DNA"/>
</dbReference>
<evidence type="ECO:0000313" key="4">
    <source>
        <dbReference type="Proteomes" id="UP000436692"/>
    </source>
</evidence>
<dbReference type="RefSeq" id="WP_156548336.1">
    <property type="nucleotide sequence ID" value="NZ_JABAEJ010000006.1"/>
</dbReference>
<comment type="caution">
    <text evidence="3">The sequence shown here is derived from an EMBL/GenBank/DDBJ whole genome shotgun (WGS) entry which is preliminary data.</text>
</comment>
<dbReference type="AlphaFoldDB" id="A0AAE4WE56"/>
<evidence type="ECO:0000259" key="2">
    <source>
        <dbReference type="Pfam" id="PF01266"/>
    </source>
</evidence>
<reference evidence="3 4" key="1">
    <citation type="submission" date="2019-12" db="EMBL/GenBank/DDBJ databases">
        <title>Whole-genome sequencing of Allorhizobium vitis.</title>
        <authorList>
            <person name="Gan H.M."/>
            <person name="Szegedi E."/>
            <person name="Burr T."/>
            <person name="Savka M.A."/>
        </authorList>
    </citation>
    <scope>NUCLEOTIDE SEQUENCE [LARGE SCALE GENOMIC DNA]</scope>
    <source>
        <strain evidence="3 4">CG989</strain>
    </source>
</reference>
<accession>A0AAE4WE56</accession>
<dbReference type="GO" id="GO:0005737">
    <property type="term" value="C:cytoplasm"/>
    <property type="evidence" value="ECO:0007669"/>
    <property type="project" value="TreeGrafter"/>
</dbReference>
<keyword evidence="1" id="KW-0560">Oxidoreductase</keyword>
<dbReference type="Pfam" id="PF01266">
    <property type="entry name" value="DAO"/>
    <property type="match status" value="1"/>
</dbReference>
<protein>
    <submittedName>
        <fullName evidence="3">FAD-dependent oxidoreductase</fullName>
    </submittedName>
</protein>
<evidence type="ECO:0000256" key="1">
    <source>
        <dbReference type="ARBA" id="ARBA00023002"/>
    </source>
</evidence>
<gene>
    <name evidence="3" type="ORF">GOZ95_17175</name>
</gene>
<dbReference type="Gene3D" id="3.30.9.10">
    <property type="entry name" value="D-Amino Acid Oxidase, subunit A, domain 2"/>
    <property type="match status" value="1"/>
</dbReference>
<dbReference type="GO" id="GO:0016491">
    <property type="term" value="F:oxidoreductase activity"/>
    <property type="evidence" value="ECO:0007669"/>
    <property type="project" value="UniProtKB-KW"/>
</dbReference>
<dbReference type="Gene3D" id="3.50.50.60">
    <property type="entry name" value="FAD/NAD(P)-binding domain"/>
    <property type="match status" value="1"/>
</dbReference>
<dbReference type="PANTHER" id="PTHR13847">
    <property type="entry name" value="SARCOSINE DEHYDROGENASE-RELATED"/>
    <property type="match status" value="1"/>
</dbReference>
<feature type="domain" description="FAD dependent oxidoreductase" evidence="2">
    <location>
        <begin position="133"/>
        <end position="555"/>
    </location>
</feature>
<dbReference type="SUPFAM" id="SSF51971">
    <property type="entry name" value="Nucleotide-binding domain"/>
    <property type="match status" value="1"/>
</dbReference>
<dbReference type="InterPro" id="IPR006076">
    <property type="entry name" value="FAD-dep_OxRdtase"/>
</dbReference>
<dbReference type="Proteomes" id="UP000436692">
    <property type="component" value="Unassembled WGS sequence"/>
</dbReference>
<evidence type="ECO:0000313" key="3">
    <source>
        <dbReference type="EMBL" id="MUZ59176.1"/>
    </source>
</evidence>
<name>A0AAE4WE56_AGRVI</name>
<sequence length="587" mass="65027">MNVLLLSRVDNEILEDLATDTLLFRHDLVRKGPRHLSRFLRQNPVSVIVTADAVDTDVLAEWSRAANRPVYVAVYGEAGADKAWQRQLANSQITVLGPATSVVAAFRDAEQCICNDQFGGGVHTDLREEVTFIGAGIVNLITAHYAIEAGYSVRIIDARPDPRRKTDWRSLGCSAGGGDARMFTLSEMDNYNCRNIHGDMNWQFSRPVTERGWNVAPSSSLKEAERDWIASFESVPGWLAENYNDSIFRFNRESHPLWDDWIAREPELFAASGLQRDILRVYSDASHFQRSKSRQDRIGATLRNASLDEIAAEQPILRQAIEAGEISGGVYVQGFTLNLHRFMANLLDRYEARGVVFDWNTEMISMPTRFDGQVDHVVLSTGERVTGNLVISPGVYAGAAIAKTASHRQICGVLGAWLSLPDPQGLLRNSLKLARKDHVTEDANVTIGWGEQGERAAIIGSGYGFTGFNPNNIDESLLNTIYDGLIDTAATCFPEQYQSLVEAGSLRETLKYCVRPWTPSGLGLFETYKSKACCVILVGGHNTGGFAQAPAIASAILAAMRNSHHQMHIDYHTERLSLMTQTDTWMT</sequence>